<dbReference type="EMBL" id="JAYKXP010000218">
    <property type="protein sequence ID" value="KAK7018787.1"/>
    <property type="molecule type" value="Genomic_DNA"/>
</dbReference>
<dbReference type="AlphaFoldDB" id="A0AAW0B066"/>
<organism evidence="1 2">
    <name type="scientific">Paramarasmius palmivorus</name>
    <dbReference type="NCBI Taxonomy" id="297713"/>
    <lineage>
        <taxon>Eukaryota</taxon>
        <taxon>Fungi</taxon>
        <taxon>Dikarya</taxon>
        <taxon>Basidiomycota</taxon>
        <taxon>Agaricomycotina</taxon>
        <taxon>Agaricomycetes</taxon>
        <taxon>Agaricomycetidae</taxon>
        <taxon>Agaricales</taxon>
        <taxon>Marasmiineae</taxon>
        <taxon>Marasmiaceae</taxon>
        <taxon>Paramarasmius</taxon>
    </lineage>
</organism>
<evidence type="ECO:0000313" key="1">
    <source>
        <dbReference type="EMBL" id="KAK7018787.1"/>
    </source>
</evidence>
<gene>
    <name evidence="1" type="ORF">VNI00_018216</name>
</gene>
<evidence type="ECO:0000313" key="2">
    <source>
        <dbReference type="Proteomes" id="UP001383192"/>
    </source>
</evidence>
<accession>A0AAW0B066</accession>
<comment type="caution">
    <text evidence="1">The sequence shown here is derived from an EMBL/GenBank/DDBJ whole genome shotgun (WGS) entry which is preliminary data.</text>
</comment>
<proteinExistence type="predicted"/>
<name>A0AAW0B066_9AGAR</name>
<dbReference type="Proteomes" id="UP001383192">
    <property type="component" value="Unassembled WGS sequence"/>
</dbReference>
<sequence>MEGTATVLDAVLDKLHPQVLEDIQALKQCALTARCLLPAAQRILFRKVTLAEYVPPSKQYRVDQFLGLLTHSPHLAKYTTELYLYIQPSESWGDDLSQEPLSSVVPRLQSLEKVEICIYAAGSGNTQALTARQISTLLGGMAIPEIRSFSLRRLHTVDMKEAFRLCRWLAARGGLRCLQLSDIEITSVGPPSETVSSLQAQVAPTVVPIHLRQFVITHLPSGIDTFLQWATSPNSPLRFTELDELTVGHLTEQSSVYLLRILDIAKNTLSYLRFTGETPSLSSFQFNAYRNLRRISCNLDAQIFSDSRAMVNEWCIALKGSGELKLESFDMQINSFFQDNWSLRPDDLAKILLQYPWNKLEDVLVTGGCCAHFVLHIKLSFARIGADIIRECFPLLHASDVCDLVVKNVVMDSAVYSGRVEWEYTSCSGEWKKNLPLP</sequence>
<reference evidence="1 2" key="1">
    <citation type="submission" date="2024-01" db="EMBL/GenBank/DDBJ databases">
        <title>A draft genome for a cacao thread blight-causing isolate of Paramarasmius palmivorus.</title>
        <authorList>
            <person name="Baruah I.K."/>
            <person name="Bukari Y."/>
            <person name="Amoako-Attah I."/>
            <person name="Meinhardt L.W."/>
            <person name="Bailey B.A."/>
            <person name="Cohen S.P."/>
        </authorList>
    </citation>
    <scope>NUCLEOTIDE SEQUENCE [LARGE SCALE GENOMIC DNA]</scope>
    <source>
        <strain evidence="1 2">GH-12</strain>
    </source>
</reference>
<protein>
    <submittedName>
        <fullName evidence="1">Uncharacterized protein</fullName>
    </submittedName>
</protein>
<keyword evidence="2" id="KW-1185">Reference proteome</keyword>